<organism evidence="11 12">
    <name type="scientific">Branchiostoma lanceolatum</name>
    <name type="common">Common lancelet</name>
    <name type="synonym">Amphioxus lanceolatum</name>
    <dbReference type="NCBI Taxonomy" id="7740"/>
    <lineage>
        <taxon>Eukaryota</taxon>
        <taxon>Metazoa</taxon>
        <taxon>Chordata</taxon>
        <taxon>Cephalochordata</taxon>
        <taxon>Leptocardii</taxon>
        <taxon>Amphioxiformes</taxon>
        <taxon>Branchiostomatidae</taxon>
        <taxon>Branchiostoma</taxon>
    </lineage>
</organism>
<evidence type="ECO:0000256" key="4">
    <source>
        <dbReference type="ARBA" id="ARBA00022679"/>
    </source>
</evidence>
<sequence>MAADHEMATPAGATPGAESWEGVVIFTGVMWTAYNMAPNLILPIIIVFIGAFSLQSTWPKCSVDQTLGWNLRPGAGSGLVTGSLLVPMVLMANNLHGNAKENGVSGMFCSYSLCMSHAAVCLVWLSKSDLHPDRPSIRTMGSLATTISVFLILLLQDLPLGVVNFTMGILGVVVCLCVLHGLLTSLPSSLSLGEAMIASEGVALLMIDSCQTVFYRNRSLEYNLLQSVALGLTIIGVVSARMFVSCERTEKQSTASWKDSMRFYILVLCVVAFICVPHLWWLLGRIPILWLMGFILACDSSISLIGYWSVMTLVAIATVARQNSTNPAGAGSTIVRKYFHLIAIAVFLPGLKQNSQLLYIASAAALGTFVLLEYVRMDRIQPLGESLHTSLRVFVDEKDRGVAILTHIYLLLGCSLPLWLYPSAYKIGTELAMYSGVISLGFGDTAASVIGSTLGRHKWPGTKKTVEGTLAAVLAQLAACGTLSLFGIQPGFTANWIPIVTAVCLTSLLEAFTSQVDNIVTPLYMYALFSSGLSL</sequence>
<name>A0A8J9ZHZ8_BRALA</name>
<evidence type="ECO:0000256" key="7">
    <source>
        <dbReference type="ARBA" id="ARBA00022824"/>
    </source>
</evidence>
<feature type="transmembrane region" description="Helical" evidence="10">
    <location>
        <begin position="104"/>
        <end position="125"/>
    </location>
</feature>
<dbReference type="GO" id="GO:0005789">
    <property type="term" value="C:endoplasmic reticulum membrane"/>
    <property type="evidence" value="ECO:0007669"/>
    <property type="project" value="UniProtKB-SubCell"/>
</dbReference>
<feature type="transmembrane region" description="Helical" evidence="10">
    <location>
        <begin position="357"/>
        <end position="375"/>
    </location>
</feature>
<feature type="transmembrane region" description="Helical" evidence="10">
    <location>
        <begin position="137"/>
        <end position="155"/>
    </location>
</feature>
<evidence type="ECO:0000256" key="3">
    <source>
        <dbReference type="ARBA" id="ARBA00012132"/>
    </source>
</evidence>
<feature type="transmembrane region" description="Helical" evidence="10">
    <location>
        <begin position="334"/>
        <end position="351"/>
    </location>
</feature>
<proteinExistence type="inferred from homology"/>
<evidence type="ECO:0000256" key="2">
    <source>
        <dbReference type="ARBA" id="ARBA00010794"/>
    </source>
</evidence>
<keyword evidence="7" id="KW-0256">Endoplasmic reticulum</keyword>
<dbReference type="GO" id="GO:0043048">
    <property type="term" value="P:dolichyl monophosphate biosynthetic process"/>
    <property type="evidence" value="ECO:0007669"/>
    <property type="project" value="TreeGrafter"/>
</dbReference>
<keyword evidence="9 10" id="KW-0472">Membrane</keyword>
<dbReference type="EMBL" id="OV696687">
    <property type="protein sequence ID" value="CAH1255031.1"/>
    <property type="molecule type" value="Genomic_DNA"/>
</dbReference>
<feature type="transmembrane region" description="Helical" evidence="10">
    <location>
        <begin position="162"/>
        <end position="183"/>
    </location>
</feature>
<reference evidence="11" key="1">
    <citation type="submission" date="2022-01" db="EMBL/GenBank/DDBJ databases">
        <authorList>
            <person name="Braso-Vives M."/>
        </authorList>
    </citation>
    <scope>NUCLEOTIDE SEQUENCE</scope>
</reference>
<keyword evidence="12" id="KW-1185">Reference proteome</keyword>
<keyword evidence="4" id="KW-0808">Transferase</keyword>
<evidence type="ECO:0000313" key="11">
    <source>
        <dbReference type="EMBL" id="CAH1255031.1"/>
    </source>
</evidence>
<evidence type="ECO:0000256" key="6">
    <source>
        <dbReference type="ARBA" id="ARBA00022777"/>
    </source>
</evidence>
<accession>A0A8J9ZHZ8</accession>
<dbReference type="InterPro" id="IPR032974">
    <property type="entry name" value="Polypren_kinase"/>
</dbReference>
<feature type="transmembrane region" description="Helical" evidence="10">
    <location>
        <begin position="494"/>
        <end position="512"/>
    </location>
</feature>
<comment type="similarity">
    <text evidence="2">Belongs to the polyprenol kinase family.</text>
</comment>
<feature type="transmembrane region" description="Helical" evidence="10">
    <location>
        <begin position="289"/>
        <end position="314"/>
    </location>
</feature>
<feature type="transmembrane region" description="Helical" evidence="10">
    <location>
        <begin position="433"/>
        <end position="454"/>
    </location>
</feature>
<keyword evidence="6" id="KW-0418">Kinase</keyword>
<dbReference type="PANTHER" id="PTHR13205:SF15">
    <property type="entry name" value="DOLICHOL KINASE"/>
    <property type="match status" value="1"/>
</dbReference>
<feature type="transmembrane region" description="Helical" evidence="10">
    <location>
        <begin position="74"/>
        <end position="92"/>
    </location>
</feature>
<evidence type="ECO:0000256" key="1">
    <source>
        <dbReference type="ARBA" id="ARBA00004477"/>
    </source>
</evidence>
<evidence type="ECO:0000256" key="9">
    <source>
        <dbReference type="ARBA" id="ARBA00023136"/>
    </source>
</evidence>
<feature type="transmembrane region" description="Helical" evidence="10">
    <location>
        <begin position="402"/>
        <end position="421"/>
    </location>
</feature>
<keyword evidence="8 10" id="KW-1133">Transmembrane helix</keyword>
<feature type="transmembrane region" description="Helical" evidence="10">
    <location>
        <begin position="466"/>
        <end position="488"/>
    </location>
</feature>
<dbReference type="GO" id="GO:0004168">
    <property type="term" value="F:dolichol kinase activity"/>
    <property type="evidence" value="ECO:0007669"/>
    <property type="project" value="UniProtKB-EC"/>
</dbReference>
<dbReference type="Proteomes" id="UP000838412">
    <property type="component" value="Chromosome 2"/>
</dbReference>
<evidence type="ECO:0000256" key="5">
    <source>
        <dbReference type="ARBA" id="ARBA00022692"/>
    </source>
</evidence>
<evidence type="ECO:0000313" key="12">
    <source>
        <dbReference type="Proteomes" id="UP000838412"/>
    </source>
</evidence>
<feature type="transmembrane region" description="Helical" evidence="10">
    <location>
        <begin position="263"/>
        <end position="283"/>
    </location>
</feature>
<keyword evidence="5 10" id="KW-0812">Transmembrane</keyword>
<evidence type="ECO:0000256" key="10">
    <source>
        <dbReference type="SAM" id="Phobius"/>
    </source>
</evidence>
<protein>
    <recommendedName>
        <fullName evidence="3">dolichol kinase</fullName>
        <ecNumber evidence="3">2.7.1.108</ecNumber>
    </recommendedName>
</protein>
<comment type="subcellular location">
    <subcellularLocation>
        <location evidence="1">Endoplasmic reticulum membrane</location>
        <topology evidence="1">Multi-pass membrane protein</topology>
    </subcellularLocation>
</comment>
<dbReference type="AlphaFoldDB" id="A0A8J9ZHZ8"/>
<feature type="transmembrane region" description="Helical" evidence="10">
    <location>
        <begin position="36"/>
        <end position="54"/>
    </location>
</feature>
<dbReference type="EC" id="2.7.1.108" evidence="3"/>
<dbReference type="PANTHER" id="PTHR13205">
    <property type="entry name" value="TRANSMEMBRANE PROTEIN 15-RELATED"/>
    <property type="match status" value="1"/>
</dbReference>
<evidence type="ECO:0000256" key="8">
    <source>
        <dbReference type="ARBA" id="ARBA00022989"/>
    </source>
</evidence>
<feature type="transmembrane region" description="Helical" evidence="10">
    <location>
        <begin position="224"/>
        <end position="243"/>
    </location>
</feature>
<dbReference type="OrthoDB" id="5969596at2759"/>
<gene>
    <name evidence="11" type="primary">DOLK</name>
    <name evidence="11" type="ORF">BLAG_LOCUS14219</name>
</gene>